<keyword evidence="1" id="KW-0812">Transmembrane</keyword>
<feature type="transmembrane region" description="Helical" evidence="1">
    <location>
        <begin position="24"/>
        <end position="46"/>
    </location>
</feature>
<dbReference type="Proteomes" id="UP000295662">
    <property type="component" value="Unassembled WGS sequence"/>
</dbReference>
<dbReference type="OrthoDB" id="424854at2"/>
<keyword evidence="3" id="KW-1185">Reference proteome</keyword>
<protein>
    <submittedName>
        <fullName evidence="2">Uncharacterized protein (TIGR02588 family)</fullName>
    </submittedName>
</protein>
<accession>A0A4R7RJP4</accession>
<comment type="caution">
    <text evidence="2">The sequence shown here is derived from an EMBL/GenBank/DDBJ whole genome shotgun (WGS) entry which is preliminary data.</text>
</comment>
<dbReference type="RefSeq" id="WP_133797212.1">
    <property type="nucleotide sequence ID" value="NZ_SOCA01000011.1"/>
</dbReference>
<sequence length="139" mass="14316">MATPQKNSSNATANAAPEIPLAEWIASGVGLLLVAATVGYLAYAAATQEDGPPDIRVEVLAVQPLRHGYVAQFRAINEGQQAASDVHITGVLGQGAESEESAAVLDFLPAGSEKGGGLFFTRDPSASPLTLRATGFQKP</sequence>
<dbReference type="EMBL" id="SOCA01000011">
    <property type="protein sequence ID" value="TDU64348.1"/>
    <property type="molecule type" value="Genomic_DNA"/>
</dbReference>
<proteinExistence type="predicted"/>
<gene>
    <name evidence="2" type="ORF">EI77_04236</name>
</gene>
<organism evidence="2 3">
    <name type="scientific">Prosthecobacter fusiformis</name>
    <dbReference type="NCBI Taxonomy" id="48464"/>
    <lineage>
        <taxon>Bacteria</taxon>
        <taxon>Pseudomonadati</taxon>
        <taxon>Verrucomicrobiota</taxon>
        <taxon>Verrucomicrobiia</taxon>
        <taxon>Verrucomicrobiales</taxon>
        <taxon>Verrucomicrobiaceae</taxon>
        <taxon>Prosthecobacter</taxon>
    </lineage>
</organism>
<evidence type="ECO:0000256" key="1">
    <source>
        <dbReference type="SAM" id="Phobius"/>
    </source>
</evidence>
<evidence type="ECO:0000313" key="2">
    <source>
        <dbReference type="EMBL" id="TDU64348.1"/>
    </source>
</evidence>
<dbReference type="AlphaFoldDB" id="A0A4R7RJP4"/>
<name>A0A4R7RJP4_9BACT</name>
<evidence type="ECO:0000313" key="3">
    <source>
        <dbReference type="Proteomes" id="UP000295662"/>
    </source>
</evidence>
<reference evidence="2 3" key="1">
    <citation type="submission" date="2019-03" db="EMBL/GenBank/DDBJ databases">
        <title>Genomic Encyclopedia of Archaeal and Bacterial Type Strains, Phase II (KMG-II): from individual species to whole genera.</title>
        <authorList>
            <person name="Goeker M."/>
        </authorList>
    </citation>
    <scope>NUCLEOTIDE SEQUENCE [LARGE SCALE GENOMIC DNA]</scope>
    <source>
        <strain evidence="2 3">ATCC 25309</strain>
    </source>
</reference>
<keyword evidence="1" id="KW-1133">Transmembrane helix</keyword>
<keyword evidence="1" id="KW-0472">Membrane</keyword>